<protein>
    <submittedName>
        <fullName evidence="2">ABM domain-containing protein</fullName>
    </submittedName>
</protein>
<evidence type="ECO:0000313" key="1">
    <source>
        <dbReference type="EMBL" id="CAI3980150.1"/>
    </source>
</evidence>
<reference evidence="2 3" key="2">
    <citation type="submission" date="2024-05" db="EMBL/GenBank/DDBJ databases">
        <authorList>
            <person name="Chen Y."/>
            <person name="Shah S."/>
            <person name="Dougan E. K."/>
            <person name="Thang M."/>
            <person name="Chan C."/>
        </authorList>
    </citation>
    <scope>NUCLEOTIDE SEQUENCE [LARGE SCALE GENOMIC DNA]</scope>
</reference>
<dbReference type="EMBL" id="CAMXCT030000540">
    <property type="protein sequence ID" value="CAL4767462.1"/>
    <property type="molecule type" value="Genomic_DNA"/>
</dbReference>
<dbReference type="AlphaFoldDB" id="A0A9P1FMU4"/>
<dbReference type="EMBL" id="CAMXCT020000540">
    <property type="protein sequence ID" value="CAL1133525.1"/>
    <property type="molecule type" value="Genomic_DNA"/>
</dbReference>
<dbReference type="InterPro" id="IPR011008">
    <property type="entry name" value="Dimeric_a/b-barrel"/>
</dbReference>
<accession>A0A9P1FMU4</accession>
<keyword evidence="3" id="KW-1185">Reference proteome</keyword>
<name>A0A9P1FMU4_9DINO</name>
<dbReference type="Gene3D" id="3.30.70.100">
    <property type="match status" value="1"/>
</dbReference>
<dbReference type="SUPFAM" id="SSF54909">
    <property type="entry name" value="Dimeric alpha+beta barrel"/>
    <property type="match status" value="1"/>
</dbReference>
<dbReference type="OrthoDB" id="360976at2759"/>
<gene>
    <name evidence="1" type="ORF">C1SCF055_LOCUS8054</name>
</gene>
<organism evidence="1">
    <name type="scientific">Cladocopium goreaui</name>
    <dbReference type="NCBI Taxonomy" id="2562237"/>
    <lineage>
        <taxon>Eukaryota</taxon>
        <taxon>Sar</taxon>
        <taxon>Alveolata</taxon>
        <taxon>Dinophyceae</taxon>
        <taxon>Suessiales</taxon>
        <taxon>Symbiodiniaceae</taxon>
        <taxon>Cladocopium</taxon>
    </lineage>
</organism>
<proteinExistence type="predicted"/>
<evidence type="ECO:0000313" key="2">
    <source>
        <dbReference type="EMBL" id="CAL4767462.1"/>
    </source>
</evidence>
<evidence type="ECO:0000313" key="3">
    <source>
        <dbReference type="Proteomes" id="UP001152797"/>
    </source>
</evidence>
<sequence>MTLRMIFSIQGFNRLTAFATGAAGGYAFTNPDVDNVYDIFPLHKPPPYAFLNLYKVREEDKHEFEQSWKEVAKFNQRQEGYLFTRFMKADPRAEGYENRSYDYIDIVQWTTGDAQRRATLRSAYTELEKKMPGERLEAPMMFSSVVDDTQKTPT</sequence>
<dbReference type="EMBL" id="CAMXCT010000540">
    <property type="protein sequence ID" value="CAI3980150.1"/>
    <property type="molecule type" value="Genomic_DNA"/>
</dbReference>
<reference evidence="1" key="1">
    <citation type="submission" date="2022-10" db="EMBL/GenBank/DDBJ databases">
        <authorList>
            <person name="Chen Y."/>
            <person name="Dougan E. K."/>
            <person name="Chan C."/>
            <person name="Rhodes N."/>
            <person name="Thang M."/>
        </authorList>
    </citation>
    <scope>NUCLEOTIDE SEQUENCE</scope>
</reference>
<comment type="caution">
    <text evidence="1">The sequence shown here is derived from an EMBL/GenBank/DDBJ whole genome shotgun (WGS) entry which is preliminary data.</text>
</comment>
<dbReference type="Proteomes" id="UP001152797">
    <property type="component" value="Unassembled WGS sequence"/>
</dbReference>